<dbReference type="EMBL" id="CM056811">
    <property type="protein sequence ID" value="KAJ8635675.1"/>
    <property type="molecule type" value="Genomic_DNA"/>
</dbReference>
<sequence>MTSPLSPTSTTSRHLSPNTLTSHRLPISLRSLSLLSVVDHQHRRLQNSQKLLPPWLRSIVFQMESLYTKLYDKYKQLKARKDSEMDQISREQEEKFLNYVSAAEENIEHLKNVNSGLQEKIDELTNQIILDRSSENSQYSMYQNLFIEEKQKTKELLEEVERLRNLLSERVQCNNSNENYADRQFKSPSRCQVNLPDLSKGSAHRMTRRMTLKPSSGDQTEEAGVNPNASSQEVHIVDRDPEGVLIEGTPSNGAPEKLRLPYSCGADMETSGNCGSGICHTNCIFQTLVECLVGMKFSIVNHTEELCLSILHQSSGYTFSLTWVKNAAGQDELLYHVLSLGTFERVAPEWMREDLMFSMSMCPIFFLRINEITRLHS</sequence>
<reference evidence="1 2" key="1">
    <citation type="journal article" date="2022" name="Hortic Res">
        <title>A haplotype resolved chromosomal level avocado genome allows analysis of novel avocado genes.</title>
        <authorList>
            <person name="Nath O."/>
            <person name="Fletcher S.J."/>
            <person name="Hayward A."/>
            <person name="Shaw L.M."/>
            <person name="Masouleh A.K."/>
            <person name="Furtado A."/>
            <person name="Henry R.J."/>
            <person name="Mitter N."/>
        </authorList>
    </citation>
    <scope>NUCLEOTIDE SEQUENCE [LARGE SCALE GENOMIC DNA]</scope>
    <source>
        <strain evidence="2">cv. Hass</strain>
    </source>
</reference>
<proteinExistence type="predicted"/>
<gene>
    <name evidence="1" type="ORF">MRB53_009942</name>
</gene>
<name>A0ACC2LQS9_PERAE</name>
<evidence type="ECO:0000313" key="1">
    <source>
        <dbReference type="EMBL" id="KAJ8635675.1"/>
    </source>
</evidence>
<accession>A0ACC2LQS9</accession>
<protein>
    <submittedName>
        <fullName evidence="1">Uncharacterized protein</fullName>
    </submittedName>
</protein>
<organism evidence="1 2">
    <name type="scientific">Persea americana</name>
    <name type="common">Avocado</name>
    <dbReference type="NCBI Taxonomy" id="3435"/>
    <lineage>
        <taxon>Eukaryota</taxon>
        <taxon>Viridiplantae</taxon>
        <taxon>Streptophyta</taxon>
        <taxon>Embryophyta</taxon>
        <taxon>Tracheophyta</taxon>
        <taxon>Spermatophyta</taxon>
        <taxon>Magnoliopsida</taxon>
        <taxon>Magnoliidae</taxon>
        <taxon>Laurales</taxon>
        <taxon>Lauraceae</taxon>
        <taxon>Persea</taxon>
    </lineage>
</organism>
<evidence type="ECO:0000313" key="2">
    <source>
        <dbReference type="Proteomes" id="UP001234297"/>
    </source>
</evidence>
<dbReference type="Proteomes" id="UP001234297">
    <property type="component" value="Chromosome 3"/>
</dbReference>
<keyword evidence="2" id="KW-1185">Reference proteome</keyword>
<comment type="caution">
    <text evidence="1">The sequence shown here is derived from an EMBL/GenBank/DDBJ whole genome shotgun (WGS) entry which is preliminary data.</text>
</comment>